<feature type="compositionally biased region" description="Basic and acidic residues" evidence="1">
    <location>
        <begin position="168"/>
        <end position="181"/>
    </location>
</feature>
<name>A0AAE0QC15_9TELE</name>
<protein>
    <recommendedName>
        <fullName evidence="2">PiggyBac transposable element-derived protein domain-containing protein</fullName>
    </recommendedName>
</protein>
<dbReference type="EMBL" id="JAUCMX010000018">
    <property type="protein sequence ID" value="KAK3517802.1"/>
    <property type="molecule type" value="Genomic_DNA"/>
</dbReference>
<evidence type="ECO:0000313" key="4">
    <source>
        <dbReference type="Proteomes" id="UP001274896"/>
    </source>
</evidence>
<proteinExistence type="predicted"/>
<feature type="domain" description="PiggyBac transposable element-derived protein" evidence="2">
    <location>
        <begin position="13"/>
        <end position="101"/>
    </location>
</feature>
<evidence type="ECO:0000259" key="2">
    <source>
        <dbReference type="Pfam" id="PF13843"/>
    </source>
</evidence>
<accession>A0AAE0QC15</accession>
<feature type="region of interest" description="Disordered" evidence="1">
    <location>
        <begin position="146"/>
        <end position="181"/>
    </location>
</feature>
<dbReference type="Proteomes" id="UP001274896">
    <property type="component" value="Unassembled WGS sequence"/>
</dbReference>
<dbReference type="Pfam" id="PF13843">
    <property type="entry name" value="DDE_Tnp_1_7"/>
    <property type="match status" value="1"/>
</dbReference>
<keyword evidence="4" id="KW-1185">Reference proteome</keyword>
<dbReference type="PANTHER" id="PTHR47272:SF2">
    <property type="entry name" value="PIGGYBAC TRANSPOSABLE ELEMENT-DERIVED PROTEIN 3-LIKE"/>
    <property type="match status" value="1"/>
</dbReference>
<evidence type="ECO:0000313" key="3">
    <source>
        <dbReference type="EMBL" id="KAK3517802.1"/>
    </source>
</evidence>
<evidence type="ECO:0000256" key="1">
    <source>
        <dbReference type="SAM" id="MobiDB-lite"/>
    </source>
</evidence>
<dbReference type="AlphaFoldDB" id="A0AAE0QC15"/>
<comment type="caution">
    <text evidence="3">The sequence shown here is derived from an EMBL/GenBank/DDBJ whole genome shotgun (WGS) entry which is preliminary data.</text>
</comment>
<organism evidence="3 4">
    <name type="scientific">Hemibagrus guttatus</name>
    <dbReference type="NCBI Taxonomy" id="175788"/>
    <lineage>
        <taxon>Eukaryota</taxon>
        <taxon>Metazoa</taxon>
        <taxon>Chordata</taxon>
        <taxon>Craniata</taxon>
        <taxon>Vertebrata</taxon>
        <taxon>Euteleostomi</taxon>
        <taxon>Actinopterygii</taxon>
        <taxon>Neopterygii</taxon>
        <taxon>Teleostei</taxon>
        <taxon>Ostariophysi</taxon>
        <taxon>Siluriformes</taxon>
        <taxon>Bagridae</taxon>
        <taxon>Hemibagrus</taxon>
    </lineage>
</organism>
<sequence>MSKRGRGNHDQFRSRDGKVVLTKWFDNRTAVMASNFVGAGKDQVERWDQQRRSFVKIQLPEVVMRYNQAMGGVDKLDQLISLYRTDIRSRKWTLRMYTHAFVNSWLEYRRDKEFQGITEQYNLDLLHFKMNVAEALVRAGKLQGARKRGRPSWSPSLPLQKEPVWRSSAERRPTEDVRTDMTDHMPNYDRCKEATRCKFPKCTGKTRVYCDKCKVIT</sequence>
<gene>
    <name evidence="3" type="ORF">QTP70_018965</name>
</gene>
<dbReference type="InterPro" id="IPR029526">
    <property type="entry name" value="PGBD"/>
</dbReference>
<dbReference type="PANTHER" id="PTHR47272">
    <property type="entry name" value="DDE_TNP_1_7 DOMAIN-CONTAINING PROTEIN"/>
    <property type="match status" value="1"/>
</dbReference>
<reference evidence="3" key="1">
    <citation type="submission" date="2023-06" db="EMBL/GenBank/DDBJ databases">
        <title>Male Hemibagrus guttatus genome.</title>
        <authorList>
            <person name="Bian C."/>
        </authorList>
    </citation>
    <scope>NUCLEOTIDE SEQUENCE</scope>
    <source>
        <strain evidence="3">Male_cb2023</strain>
        <tissue evidence="3">Muscle</tissue>
    </source>
</reference>